<dbReference type="PANTHER" id="PTHR34954">
    <property type="entry name" value="EXPRESSED PROTEIN"/>
    <property type="match status" value="1"/>
</dbReference>
<protein>
    <submittedName>
        <fullName evidence="1">Uncharacterized protein</fullName>
    </submittedName>
</protein>
<dbReference type="Proteomes" id="UP001190700">
    <property type="component" value="Unassembled WGS sequence"/>
</dbReference>
<dbReference type="AlphaFoldDB" id="A0AAE0LH89"/>
<dbReference type="GO" id="GO:1990052">
    <property type="term" value="P:ER to chloroplast lipid transport"/>
    <property type="evidence" value="ECO:0007669"/>
    <property type="project" value="InterPro"/>
</dbReference>
<sequence>MATNFWNQDSVSVKAPNITGRTLPGCPEPLKLFKPSGLDRSVQLHILQRFLHVPCTPSFSQSSGGVVVDRVMAHFGHKEWWMSSTLRTRAQSIWSQRHDEEAKPLLDPEMYGFETHGRTSLGRDTVLTAKAEFDSLTPLVALVKPNHPAVVESTGTLGETLRRHARARATLRGKIPLHEVTAEAAINERCVDAAGGYWDLPESLSLDCTSKFDRSPLSYRVGLQKRRKVRTNASCDEEPERCIAAQAAVQVQHKACFWRRAAQAATPKGTATRRPPYGAVLETPRLALDMGVGALLSCPISSGVQDRLVGIKGVSVGQFGHLGATLQLGSFSRLLCDYTKVCVRLATGAPPADLSAPLGNSDELRRTSAHGEAMRRDATIGPRLANHTLTATLSQQIVGPVRGRMEARFSMDPMESNPSASLQQVKVMETVYGVDVCLPVRGAMRLVAWYSPTRQEAMAEFRLLES</sequence>
<proteinExistence type="predicted"/>
<keyword evidence="2" id="KW-1185">Reference proteome</keyword>
<dbReference type="GO" id="GO:0070300">
    <property type="term" value="F:phosphatidic acid binding"/>
    <property type="evidence" value="ECO:0007669"/>
    <property type="project" value="InterPro"/>
</dbReference>
<dbReference type="EMBL" id="LGRX02002206">
    <property type="protein sequence ID" value="KAK3284675.1"/>
    <property type="molecule type" value="Genomic_DNA"/>
</dbReference>
<organism evidence="1 2">
    <name type="scientific">Cymbomonas tetramitiformis</name>
    <dbReference type="NCBI Taxonomy" id="36881"/>
    <lineage>
        <taxon>Eukaryota</taxon>
        <taxon>Viridiplantae</taxon>
        <taxon>Chlorophyta</taxon>
        <taxon>Pyramimonadophyceae</taxon>
        <taxon>Pyramimonadales</taxon>
        <taxon>Pyramimonadaceae</taxon>
        <taxon>Cymbomonas</taxon>
    </lineage>
</organism>
<dbReference type="InterPro" id="IPR044160">
    <property type="entry name" value="TGD4-like"/>
</dbReference>
<gene>
    <name evidence="1" type="ORF">CYMTET_7687</name>
</gene>
<name>A0AAE0LH89_9CHLO</name>
<dbReference type="GO" id="GO:0034196">
    <property type="term" value="P:acylglycerol transport"/>
    <property type="evidence" value="ECO:0007669"/>
    <property type="project" value="InterPro"/>
</dbReference>
<comment type="caution">
    <text evidence="1">The sequence shown here is derived from an EMBL/GenBank/DDBJ whole genome shotgun (WGS) entry which is preliminary data.</text>
</comment>
<dbReference type="Pfam" id="PF12600">
    <property type="entry name" value="DUF3769"/>
    <property type="match status" value="1"/>
</dbReference>
<reference evidence="1 2" key="1">
    <citation type="journal article" date="2015" name="Genome Biol. Evol.">
        <title>Comparative Genomics of a Bacterivorous Green Alga Reveals Evolutionary Causalities and Consequences of Phago-Mixotrophic Mode of Nutrition.</title>
        <authorList>
            <person name="Burns J.A."/>
            <person name="Paasch A."/>
            <person name="Narechania A."/>
            <person name="Kim E."/>
        </authorList>
    </citation>
    <scope>NUCLEOTIDE SEQUENCE [LARGE SCALE GENOMIC DNA]</scope>
    <source>
        <strain evidence="1 2">PLY_AMNH</strain>
    </source>
</reference>
<dbReference type="PANTHER" id="PTHR34954:SF3">
    <property type="entry name" value="EXPRESSED PROTEIN"/>
    <property type="match status" value="1"/>
</dbReference>
<dbReference type="InterPro" id="IPR022244">
    <property type="entry name" value="DUF3769"/>
</dbReference>
<evidence type="ECO:0000313" key="2">
    <source>
        <dbReference type="Proteomes" id="UP001190700"/>
    </source>
</evidence>
<accession>A0AAE0LH89</accession>
<evidence type="ECO:0000313" key="1">
    <source>
        <dbReference type="EMBL" id="KAK3284675.1"/>
    </source>
</evidence>